<sequence length="165" mass="18862">MTDNIWNTIKHKKLDDIIHIGVVDFEDKIAEVTTFHTHLFLEVGQVFVKLESIEQYSRLKTSITKEVDFTFDFEIEEEMSLCKYSAANVYMTSSLADNKIDSITFYGAESVSNQIECLALSIKLDNGQVLFFDPTYLFGIKVGSIKEIDKFIENSSNHEISITKL</sequence>
<evidence type="ECO:0000313" key="2">
    <source>
        <dbReference type="Proteomes" id="UP001528823"/>
    </source>
</evidence>
<name>A0ABT5U5U8_9GAMM</name>
<evidence type="ECO:0000313" key="1">
    <source>
        <dbReference type="EMBL" id="MDE1461738.1"/>
    </source>
</evidence>
<dbReference type="Proteomes" id="UP001528823">
    <property type="component" value="Unassembled WGS sequence"/>
</dbReference>
<comment type="caution">
    <text evidence="1">The sequence shown here is derived from an EMBL/GenBank/DDBJ whole genome shotgun (WGS) entry which is preliminary data.</text>
</comment>
<accession>A0ABT5U5U8</accession>
<dbReference type="EMBL" id="JAPMOU010000006">
    <property type="protein sequence ID" value="MDE1461738.1"/>
    <property type="molecule type" value="Genomic_DNA"/>
</dbReference>
<dbReference type="RefSeq" id="WP_274688099.1">
    <property type="nucleotide sequence ID" value="NZ_JAPMOU010000006.1"/>
</dbReference>
<organism evidence="1 2">
    <name type="scientific">Spartinivicinus poritis</name>
    <dbReference type="NCBI Taxonomy" id="2994640"/>
    <lineage>
        <taxon>Bacteria</taxon>
        <taxon>Pseudomonadati</taxon>
        <taxon>Pseudomonadota</taxon>
        <taxon>Gammaproteobacteria</taxon>
        <taxon>Oceanospirillales</taxon>
        <taxon>Zooshikellaceae</taxon>
        <taxon>Spartinivicinus</taxon>
    </lineage>
</organism>
<protein>
    <submittedName>
        <fullName evidence="1">Uncharacterized protein</fullName>
    </submittedName>
</protein>
<proteinExistence type="predicted"/>
<keyword evidence="2" id="KW-1185">Reference proteome</keyword>
<reference evidence="1 2" key="1">
    <citation type="submission" date="2022-11" db="EMBL/GenBank/DDBJ databases">
        <title>Spartinivicinus poritis sp. nov., isolated from scleractinian coral Porites lutea.</title>
        <authorList>
            <person name="Zhang G."/>
            <person name="Cai L."/>
            <person name="Wei Q."/>
        </authorList>
    </citation>
    <scope>NUCLEOTIDE SEQUENCE [LARGE SCALE GENOMIC DNA]</scope>
    <source>
        <strain evidence="1 2">A2-2</strain>
    </source>
</reference>
<gene>
    <name evidence="1" type="ORF">ORQ98_07135</name>
</gene>